<keyword evidence="1 9" id="KW-0597">Phosphoprotein</keyword>
<dbReference type="InterPro" id="IPR027417">
    <property type="entry name" value="P-loop_NTPase"/>
</dbReference>
<dbReference type="CDD" id="cd17550">
    <property type="entry name" value="REC_NtrX-like"/>
    <property type="match status" value="1"/>
</dbReference>
<dbReference type="Pfam" id="PF00072">
    <property type="entry name" value="Response_reg"/>
    <property type="match status" value="1"/>
</dbReference>
<dbReference type="PROSITE" id="PS50045">
    <property type="entry name" value="SIGMA54_INTERACT_4"/>
    <property type="match status" value="1"/>
</dbReference>
<evidence type="ECO:0000256" key="1">
    <source>
        <dbReference type="ARBA" id="ARBA00022553"/>
    </source>
</evidence>
<dbReference type="EMBL" id="JBHRTR010000005">
    <property type="protein sequence ID" value="MFC3225925.1"/>
    <property type="molecule type" value="Genomic_DNA"/>
</dbReference>
<dbReference type="PROSITE" id="PS00688">
    <property type="entry name" value="SIGMA54_INTERACT_3"/>
    <property type="match status" value="1"/>
</dbReference>
<dbReference type="Proteomes" id="UP001595528">
    <property type="component" value="Unassembled WGS sequence"/>
</dbReference>
<evidence type="ECO:0000256" key="9">
    <source>
        <dbReference type="PROSITE-ProRule" id="PRU00169"/>
    </source>
</evidence>
<gene>
    <name evidence="12" type="ORF">ACFOGJ_01695</name>
</gene>
<keyword evidence="3" id="KW-0067">ATP-binding</keyword>
<dbReference type="PANTHER" id="PTHR32071:SF17">
    <property type="entry name" value="TRANSCRIPTIONAL REGULATOR (NTRC FAMILY)"/>
    <property type="match status" value="1"/>
</dbReference>
<evidence type="ECO:0000256" key="5">
    <source>
        <dbReference type="ARBA" id="ARBA00023015"/>
    </source>
</evidence>
<dbReference type="InterPro" id="IPR025943">
    <property type="entry name" value="Sigma_54_int_dom_ATP-bd_2"/>
</dbReference>
<dbReference type="InterPro" id="IPR011006">
    <property type="entry name" value="CheY-like_superfamily"/>
</dbReference>
<dbReference type="PROSITE" id="PS50110">
    <property type="entry name" value="RESPONSE_REGULATORY"/>
    <property type="match status" value="1"/>
</dbReference>
<evidence type="ECO:0000256" key="2">
    <source>
        <dbReference type="ARBA" id="ARBA00022741"/>
    </source>
</evidence>
<evidence type="ECO:0000256" key="3">
    <source>
        <dbReference type="ARBA" id="ARBA00022840"/>
    </source>
</evidence>
<evidence type="ECO:0000256" key="8">
    <source>
        <dbReference type="ARBA" id="ARBA00023163"/>
    </source>
</evidence>
<dbReference type="Pfam" id="PF25601">
    <property type="entry name" value="AAA_lid_14"/>
    <property type="match status" value="1"/>
</dbReference>
<keyword evidence="7" id="KW-0010">Activator</keyword>
<dbReference type="Pfam" id="PF00158">
    <property type="entry name" value="Sigma54_activat"/>
    <property type="match status" value="1"/>
</dbReference>
<accession>A0ABV7KUG1</accession>
<dbReference type="Pfam" id="PF02954">
    <property type="entry name" value="HTH_8"/>
    <property type="match status" value="1"/>
</dbReference>
<dbReference type="SUPFAM" id="SSF52540">
    <property type="entry name" value="P-loop containing nucleoside triphosphate hydrolases"/>
    <property type="match status" value="1"/>
</dbReference>
<comment type="caution">
    <text evidence="12">The sequence shown here is derived from an EMBL/GenBank/DDBJ whole genome shotgun (WGS) entry which is preliminary data.</text>
</comment>
<evidence type="ECO:0000313" key="12">
    <source>
        <dbReference type="EMBL" id="MFC3225925.1"/>
    </source>
</evidence>
<dbReference type="InterPro" id="IPR002197">
    <property type="entry name" value="HTH_Fis"/>
</dbReference>
<evidence type="ECO:0000259" key="10">
    <source>
        <dbReference type="PROSITE" id="PS50045"/>
    </source>
</evidence>
<dbReference type="InterPro" id="IPR003593">
    <property type="entry name" value="AAA+_ATPase"/>
</dbReference>
<dbReference type="Gene3D" id="1.10.10.60">
    <property type="entry name" value="Homeodomain-like"/>
    <property type="match status" value="1"/>
</dbReference>
<dbReference type="PANTHER" id="PTHR32071">
    <property type="entry name" value="TRANSCRIPTIONAL REGULATORY PROTEIN"/>
    <property type="match status" value="1"/>
</dbReference>
<dbReference type="RefSeq" id="WP_379897667.1">
    <property type="nucleotide sequence ID" value="NZ_JBHRTR010000005.1"/>
</dbReference>
<dbReference type="InterPro" id="IPR001789">
    <property type="entry name" value="Sig_transdc_resp-reg_receiver"/>
</dbReference>
<dbReference type="CDD" id="cd00009">
    <property type="entry name" value="AAA"/>
    <property type="match status" value="1"/>
</dbReference>
<keyword evidence="13" id="KW-1185">Reference proteome</keyword>
<name>A0ABV7KUG1_9PROT</name>
<dbReference type="Gene3D" id="1.10.8.60">
    <property type="match status" value="1"/>
</dbReference>
<evidence type="ECO:0000313" key="13">
    <source>
        <dbReference type="Proteomes" id="UP001595528"/>
    </source>
</evidence>
<protein>
    <submittedName>
        <fullName evidence="12">Sigma-54-dependent transcriptional regulator</fullName>
    </submittedName>
</protein>
<sequence>MAKDILIVDDEADIRDLVAGILEDEGFEPRLAGTAREALDAVEQRRPTMAILDIWLQGSDMDGLEVLERLKAIHPEMPVIVISGHGNIETAVAAIKYGAYDYLEKPFNADRLIIQVTRAIEAAVLKRENAELRQRAGGELDLVGRSTAMNAVRQAIERVAPTNSRVLVSGPPGSGKELVARMLHLRSRRADGPFVVLNAASMAPERMEAELFGIEEGAPGAETGRRVGTFEQAHGGTLFIDEVADMPKETQAKILRVLVDQTFERVGGRARVQVDVRVVSATSRDLAGEIEEGRFREDLFHRLNVVPLRVPSLSERREDIPALVDYFMAREAEAQGLLRRRVAEDAMAALQTAEWPGNVRELRNLVARLIILAPGDPNTPIRSDMLPSDISASAPAISRAGGNEEIMALSLRDARRIFEREYLTAQITRFGGNISKTAAFVGMERSALHRKLNALGVNTLDKSTQRA</sequence>
<dbReference type="Gene3D" id="3.40.50.2300">
    <property type="match status" value="1"/>
</dbReference>
<dbReference type="PROSITE" id="PS00676">
    <property type="entry name" value="SIGMA54_INTERACT_2"/>
    <property type="match status" value="1"/>
</dbReference>
<evidence type="ECO:0000256" key="7">
    <source>
        <dbReference type="ARBA" id="ARBA00023159"/>
    </source>
</evidence>
<keyword evidence="2" id="KW-0547">Nucleotide-binding</keyword>
<keyword evidence="4" id="KW-0902">Two-component regulatory system</keyword>
<organism evidence="12 13">
    <name type="scientific">Marinibaculum pumilum</name>
    <dbReference type="NCBI Taxonomy" id="1766165"/>
    <lineage>
        <taxon>Bacteria</taxon>
        <taxon>Pseudomonadati</taxon>
        <taxon>Pseudomonadota</taxon>
        <taxon>Alphaproteobacteria</taxon>
        <taxon>Rhodospirillales</taxon>
        <taxon>Rhodospirillaceae</taxon>
        <taxon>Marinibaculum</taxon>
    </lineage>
</organism>
<evidence type="ECO:0000256" key="4">
    <source>
        <dbReference type="ARBA" id="ARBA00023012"/>
    </source>
</evidence>
<keyword evidence="8" id="KW-0804">Transcription</keyword>
<dbReference type="InterPro" id="IPR058031">
    <property type="entry name" value="AAA_lid_NorR"/>
</dbReference>
<dbReference type="InterPro" id="IPR002078">
    <property type="entry name" value="Sigma_54_int"/>
</dbReference>
<dbReference type="Gene3D" id="3.40.50.300">
    <property type="entry name" value="P-loop containing nucleotide triphosphate hydrolases"/>
    <property type="match status" value="1"/>
</dbReference>
<feature type="domain" description="Response regulatory" evidence="11">
    <location>
        <begin position="4"/>
        <end position="120"/>
    </location>
</feature>
<dbReference type="SUPFAM" id="SSF52172">
    <property type="entry name" value="CheY-like"/>
    <property type="match status" value="1"/>
</dbReference>
<evidence type="ECO:0000256" key="6">
    <source>
        <dbReference type="ARBA" id="ARBA00023125"/>
    </source>
</evidence>
<dbReference type="SMART" id="SM00448">
    <property type="entry name" value="REC"/>
    <property type="match status" value="1"/>
</dbReference>
<dbReference type="SMART" id="SM00382">
    <property type="entry name" value="AAA"/>
    <property type="match status" value="1"/>
</dbReference>
<reference evidence="13" key="1">
    <citation type="journal article" date="2019" name="Int. J. Syst. Evol. Microbiol.">
        <title>The Global Catalogue of Microorganisms (GCM) 10K type strain sequencing project: providing services to taxonomists for standard genome sequencing and annotation.</title>
        <authorList>
            <consortium name="The Broad Institute Genomics Platform"/>
            <consortium name="The Broad Institute Genome Sequencing Center for Infectious Disease"/>
            <person name="Wu L."/>
            <person name="Ma J."/>
        </authorList>
    </citation>
    <scope>NUCLEOTIDE SEQUENCE [LARGE SCALE GENOMIC DNA]</scope>
    <source>
        <strain evidence="13">KCTC 42964</strain>
    </source>
</reference>
<dbReference type="SUPFAM" id="SSF46689">
    <property type="entry name" value="Homeodomain-like"/>
    <property type="match status" value="1"/>
</dbReference>
<feature type="modified residue" description="4-aspartylphosphate" evidence="9">
    <location>
        <position position="53"/>
    </location>
</feature>
<keyword evidence="5" id="KW-0805">Transcription regulation</keyword>
<feature type="domain" description="Sigma-54 factor interaction" evidence="10">
    <location>
        <begin position="142"/>
        <end position="371"/>
    </location>
</feature>
<proteinExistence type="predicted"/>
<keyword evidence="6" id="KW-0238">DNA-binding</keyword>
<evidence type="ECO:0000259" key="11">
    <source>
        <dbReference type="PROSITE" id="PS50110"/>
    </source>
</evidence>
<dbReference type="InterPro" id="IPR025944">
    <property type="entry name" value="Sigma_54_int_dom_CS"/>
</dbReference>
<dbReference type="InterPro" id="IPR009057">
    <property type="entry name" value="Homeodomain-like_sf"/>
</dbReference>